<dbReference type="OrthoDB" id="9767863at2"/>
<dbReference type="KEGG" id="saci:Sinac_3583"/>
<feature type="transmembrane region" description="Helical" evidence="2">
    <location>
        <begin position="106"/>
        <end position="129"/>
    </location>
</feature>
<evidence type="ECO:0000256" key="2">
    <source>
        <dbReference type="SAM" id="Phobius"/>
    </source>
</evidence>
<dbReference type="GO" id="GO:0000271">
    <property type="term" value="P:polysaccharide biosynthetic process"/>
    <property type="evidence" value="ECO:0007669"/>
    <property type="project" value="TreeGrafter"/>
</dbReference>
<feature type="transmembrane region" description="Helical" evidence="2">
    <location>
        <begin position="322"/>
        <end position="339"/>
    </location>
</feature>
<evidence type="ECO:0000256" key="1">
    <source>
        <dbReference type="SAM" id="MobiDB-lite"/>
    </source>
</evidence>
<dbReference type="HOGENOM" id="CLU_679300_0_0_0"/>
<dbReference type="PANTHER" id="PTHR23028:SF131">
    <property type="entry name" value="BLR2367 PROTEIN"/>
    <property type="match status" value="1"/>
</dbReference>
<evidence type="ECO:0000313" key="4">
    <source>
        <dbReference type="EMBL" id="AGA27833.1"/>
    </source>
</evidence>
<feature type="region of interest" description="Disordered" evidence="1">
    <location>
        <begin position="381"/>
        <end position="401"/>
    </location>
</feature>
<feature type="transmembrane region" description="Helical" evidence="2">
    <location>
        <begin position="351"/>
        <end position="370"/>
    </location>
</feature>
<feature type="transmembrane region" description="Helical" evidence="2">
    <location>
        <begin position="266"/>
        <end position="296"/>
    </location>
</feature>
<gene>
    <name evidence="4" type="ordered locus">Sinac_3583</name>
</gene>
<feature type="domain" description="Acyltransferase 3" evidence="3">
    <location>
        <begin position="13"/>
        <end position="364"/>
    </location>
</feature>
<dbReference type="InterPro" id="IPR050879">
    <property type="entry name" value="Acyltransferase_3"/>
</dbReference>
<dbReference type="GO" id="GO:0016020">
    <property type="term" value="C:membrane"/>
    <property type="evidence" value="ECO:0007669"/>
    <property type="project" value="TreeGrafter"/>
</dbReference>
<reference evidence="4 5" key="1">
    <citation type="submission" date="2012-02" db="EMBL/GenBank/DDBJ databases">
        <title>Complete sequence of chromosome of Singulisphaera acidiphila DSM 18658.</title>
        <authorList>
            <consortium name="US DOE Joint Genome Institute (JGI-PGF)"/>
            <person name="Lucas S."/>
            <person name="Copeland A."/>
            <person name="Lapidus A."/>
            <person name="Glavina del Rio T."/>
            <person name="Dalin E."/>
            <person name="Tice H."/>
            <person name="Bruce D."/>
            <person name="Goodwin L."/>
            <person name="Pitluck S."/>
            <person name="Peters L."/>
            <person name="Ovchinnikova G."/>
            <person name="Chertkov O."/>
            <person name="Kyrpides N."/>
            <person name="Mavromatis K."/>
            <person name="Ivanova N."/>
            <person name="Brettin T."/>
            <person name="Detter J.C."/>
            <person name="Han C."/>
            <person name="Larimer F."/>
            <person name="Land M."/>
            <person name="Hauser L."/>
            <person name="Markowitz V."/>
            <person name="Cheng J.-F."/>
            <person name="Hugenholtz P."/>
            <person name="Woyke T."/>
            <person name="Wu D."/>
            <person name="Tindall B."/>
            <person name="Pomrenke H."/>
            <person name="Brambilla E."/>
            <person name="Klenk H.-P."/>
            <person name="Eisen J.A."/>
        </authorList>
    </citation>
    <scope>NUCLEOTIDE SEQUENCE [LARGE SCALE GENOMIC DNA]</scope>
    <source>
        <strain evidence="5">ATCC BAA-1392 / DSM 18658 / VKM B-2454 / MOB10</strain>
    </source>
</reference>
<keyword evidence="4" id="KW-0808">Transferase</keyword>
<accession>L0DG89</accession>
<dbReference type="AlphaFoldDB" id="L0DG89"/>
<dbReference type="eggNOG" id="COG1835">
    <property type="taxonomic scope" value="Bacteria"/>
</dbReference>
<proteinExistence type="predicted"/>
<feature type="transmembrane region" description="Helical" evidence="2">
    <location>
        <begin position="50"/>
        <end position="77"/>
    </location>
</feature>
<sequence>MMLPPLIRPPRYRSLDLWRGVACLSVVIYHAGFAIERTELDGIGAGAARWIPLACLGALRMMYVGVPIFFVISGYCIAASADSTRRKGDSPWTFLRRRFRRIYPPYWASLVGLIALVVVLDAVGLTRFYTTVAHQLALRSPGDLSWPQWLGNITLTETWRGDIWDTGKQGTGEEVFTRVAWTLCHEEQFYFLCFLALALAPRRLYGALGLFTVLIVIIRVWAWRSGWLGRIDGTFVVYWHEFAAGMAVYWRLTVARSPLAKRTVEVLLALMFGVGLFWGLRSTTGASAFSLILIALRRWDNQLFDANTLLLRGLRACGERCYSIYLVHLPVCTFAIVAFRDLGLTGFWSRVFLVVPLVSLAATAAGWLFFSLVERRVHTPTSVNQQQPEPSHAVELSLTSG</sequence>
<keyword evidence="2" id="KW-0812">Transmembrane</keyword>
<dbReference type="EMBL" id="CP003364">
    <property type="protein sequence ID" value="AGA27833.1"/>
    <property type="molecule type" value="Genomic_DNA"/>
</dbReference>
<dbReference type="RefSeq" id="WP_015246976.1">
    <property type="nucleotide sequence ID" value="NC_019892.1"/>
</dbReference>
<feature type="transmembrane region" description="Helical" evidence="2">
    <location>
        <begin position="235"/>
        <end position="254"/>
    </location>
</feature>
<keyword evidence="4" id="KW-0012">Acyltransferase</keyword>
<dbReference type="GO" id="GO:0016747">
    <property type="term" value="F:acyltransferase activity, transferring groups other than amino-acyl groups"/>
    <property type="evidence" value="ECO:0007669"/>
    <property type="project" value="InterPro"/>
</dbReference>
<organism evidence="4 5">
    <name type="scientific">Singulisphaera acidiphila (strain ATCC BAA-1392 / DSM 18658 / VKM B-2454 / MOB10)</name>
    <dbReference type="NCBI Taxonomy" id="886293"/>
    <lineage>
        <taxon>Bacteria</taxon>
        <taxon>Pseudomonadati</taxon>
        <taxon>Planctomycetota</taxon>
        <taxon>Planctomycetia</taxon>
        <taxon>Isosphaerales</taxon>
        <taxon>Isosphaeraceae</taxon>
        <taxon>Singulisphaera</taxon>
    </lineage>
</organism>
<dbReference type="Proteomes" id="UP000010798">
    <property type="component" value="Chromosome"/>
</dbReference>
<evidence type="ECO:0000259" key="3">
    <source>
        <dbReference type="Pfam" id="PF01757"/>
    </source>
</evidence>
<dbReference type="Pfam" id="PF01757">
    <property type="entry name" value="Acyl_transf_3"/>
    <property type="match status" value="1"/>
</dbReference>
<dbReference type="PANTHER" id="PTHR23028">
    <property type="entry name" value="ACETYLTRANSFERASE"/>
    <property type="match status" value="1"/>
</dbReference>
<feature type="transmembrane region" description="Helical" evidence="2">
    <location>
        <begin position="204"/>
        <end position="223"/>
    </location>
</feature>
<keyword evidence="2" id="KW-1133">Transmembrane helix</keyword>
<dbReference type="InterPro" id="IPR002656">
    <property type="entry name" value="Acyl_transf_3_dom"/>
</dbReference>
<keyword evidence="5" id="KW-1185">Reference proteome</keyword>
<name>L0DG89_SINAD</name>
<keyword evidence="2" id="KW-0472">Membrane</keyword>
<evidence type="ECO:0000313" key="5">
    <source>
        <dbReference type="Proteomes" id="UP000010798"/>
    </source>
</evidence>
<protein>
    <submittedName>
        <fullName evidence="4">Putative acyltransferase</fullName>
    </submittedName>
</protein>